<dbReference type="Proteomes" id="UP000319040">
    <property type="component" value="Unassembled WGS sequence"/>
</dbReference>
<dbReference type="EMBL" id="FXTB01000011">
    <property type="protein sequence ID" value="SMO87510.1"/>
    <property type="molecule type" value="Genomic_DNA"/>
</dbReference>
<keyword evidence="2" id="KW-1185">Reference proteome</keyword>
<name>A0A521EWM1_SACCC</name>
<protein>
    <submittedName>
        <fullName evidence="1">Uncharacterized protein</fullName>
    </submittedName>
</protein>
<organism evidence="1 2">
    <name type="scientific">Saccharicrinis carchari</name>
    <dbReference type="NCBI Taxonomy" id="1168039"/>
    <lineage>
        <taxon>Bacteria</taxon>
        <taxon>Pseudomonadati</taxon>
        <taxon>Bacteroidota</taxon>
        <taxon>Bacteroidia</taxon>
        <taxon>Marinilabiliales</taxon>
        <taxon>Marinilabiliaceae</taxon>
        <taxon>Saccharicrinis</taxon>
    </lineage>
</organism>
<proteinExistence type="predicted"/>
<accession>A0A521EWM1</accession>
<sequence length="163" mass="19351">MPIKINTVHTIKKQLQLLPKEVVIAYCMRLVKYKKDNKELLNYLLFEQDYEADYINEIKADIKAAFIEINRETFYYAKKNIRMILKTTTKHIKYSGKKETAVELLLFFCLQMKSCGVSFKESRVMTNLYQRQLTNIEKALDALHEDIRIDYEEELNEVKKGLL</sequence>
<evidence type="ECO:0000313" key="2">
    <source>
        <dbReference type="Proteomes" id="UP000319040"/>
    </source>
</evidence>
<dbReference type="RefSeq" id="WP_142534502.1">
    <property type="nucleotide sequence ID" value="NZ_FXTB01000011.1"/>
</dbReference>
<dbReference type="OrthoDB" id="978748at2"/>
<dbReference type="AlphaFoldDB" id="A0A521EWM1"/>
<gene>
    <name evidence="1" type="ORF">SAMN06265379_11155</name>
</gene>
<reference evidence="1 2" key="1">
    <citation type="submission" date="2017-05" db="EMBL/GenBank/DDBJ databases">
        <authorList>
            <person name="Varghese N."/>
            <person name="Submissions S."/>
        </authorList>
    </citation>
    <scope>NUCLEOTIDE SEQUENCE [LARGE SCALE GENOMIC DNA]</scope>
    <source>
        <strain evidence="1 2">DSM 27040</strain>
    </source>
</reference>
<evidence type="ECO:0000313" key="1">
    <source>
        <dbReference type="EMBL" id="SMO87510.1"/>
    </source>
</evidence>